<accession>A0ABU9YQ96</accession>
<evidence type="ECO:0000256" key="2">
    <source>
        <dbReference type="ARBA" id="ARBA00012193"/>
    </source>
</evidence>
<dbReference type="PANTHER" id="PTHR21310">
    <property type="entry name" value="AMINOGLYCOSIDE PHOSPHOTRANSFERASE-RELATED-RELATED"/>
    <property type="match status" value="1"/>
</dbReference>
<dbReference type="Proteomes" id="UP001413721">
    <property type="component" value="Unassembled WGS sequence"/>
</dbReference>
<evidence type="ECO:0000256" key="5">
    <source>
        <dbReference type="ARBA" id="ARBA00022741"/>
    </source>
</evidence>
<evidence type="ECO:0000313" key="12">
    <source>
        <dbReference type="EMBL" id="MEN2990976.1"/>
    </source>
</evidence>
<evidence type="ECO:0000256" key="10">
    <source>
        <dbReference type="PIRNR" id="PIRNR000706"/>
    </source>
</evidence>
<dbReference type="PANTHER" id="PTHR21310:SF41">
    <property type="entry name" value="3'-PHOSPHOTRANSFERASE, PUTATIVE-RELATED"/>
    <property type="match status" value="1"/>
</dbReference>
<dbReference type="SUPFAM" id="SSF56112">
    <property type="entry name" value="Protein kinase-like (PK-like)"/>
    <property type="match status" value="1"/>
</dbReference>
<dbReference type="NCBIfam" id="NF033068">
    <property type="entry name" value="APH_3p"/>
    <property type="match status" value="1"/>
</dbReference>
<dbReference type="Gene3D" id="3.90.1200.10">
    <property type="match status" value="1"/>
</dbReference>
<evidence type="ECO:0000256" key="1">
    <source>
        <dbReference type="ARBA" id="ARBA00006219"/>
    </source>
</evidence>
<organism evidence="12 13">
    <name type="scientific">Tistrella arctica</name>
    <dbReference type="NCBI Taxonomy" id="3133430"/>
    <lineage>
        <taxon>Bacteria</taxon>
        <taxon>Pseudomonadati</taxon>
        <taxon>Pseudomonadota</taxon>
        <taxon>Alphaproteobacteria</taxon>
        <taxon>Geminicoccales</taxon>
        <taxon>Geminicoccaceae</taxon>
        <taxon>Tistrella</taxon>
    </lineage>
</organism>
<dbReference type="EMBL" id="JBBKTW010000009">
    <property type="protein sequence ID" value="MEN2990976.1"/>
    <property type="molecule type" value="Genomic_DNA"/>
</dbReference>
<keyword evidence="6 10" id="KW-0418">Kinase</keyword>
<evidence type="ECO:0000259" key="11">
    <source>
        <dbReference type="Pfam" id="PF01636"/>
    </source>
</evidence>
<dbReference type="PIRSF" id="PIRSF000706">
    <property type="entry name" value="Kanamycin_kin"/>
    <property type="match status" value="1"/>
</dbReference>
<protein>
    <recommendedName>
        <fullName evidence="3">Aminoglycoside 3'-phosphotransferase</fullName>
        <ecNumber evidence="2">2.7.1.95</ecNumber>
    </recommendedName>
</protein>
<comment type="catalytic activity">
    <reaction evidence="9">
        <text>kanamycin A + ATP = kanamycin 3'-phosphate + ADP + H(+)</text>
        <dbReference type="Rhea" id="RHEA:24256"/>
        <dbReference type="ChEBI" id="CHEBI:15378"/>
        <dbReference type="ChEBI" id="CHEBI:30616"/>
        <dbReference type="ChEBI" id="CHEBI:57909"/>
        <dbReference type="ChEBI" id="CHEBI:58214"/>
        <dbReference type="ChEBI" id="CHEBI:456216"/>
        <dbReference type="EC" id="2.7.1.95"/>
    </reaction>
</comment>
<dbReference type="NCBIfam" id="NF032898">
    <property type="entry name" value="APH_3p_II"/>
    <property type="match status" value="1"/>
</dbReference>
<dbReference type="CDD" id="cd05150">
    <property type="entry name" value="APH"/>
    <property type="match status" value="1"/>
</dbReference>
<name>A0ABU9YQ96_9PROT</name>
<evidence type="ECO:0000256" key="7">
    <source>
        <dbReference type="ARBA" id="ARBA00022840"/>
    </source>
</evidence>
<evidence type="ECO:0000256" key="6">
    <source>
        <dbReference type="ARBA" id="ARBA00022777"/>
    </source>
</evidence>
<dbReference type="Gene3D" id="3.30.200.20">
    <property type="entry name" value="Phosphorylase Kinase, domain 1"/>
    <property type="match status" value="1"/>
</dbReference>
<reference evidence="12 13" key="1">
    <citation type="submission" date="2024-03" db="EMBL/GenBank/DDBJ databases">
        <title>High-quality draft genome sequencing of Tistrella sp. BH-R2-4.</title>
        <authorList>
            <person name="Dong C."/>
        </authorList>
    </citation>
    <scope>NUCLEOTIDE SEQUENCE [LARGE SCALE GENOMIC DNA]</scope>
    <source>
        <strain evidence="12 13">BH-R2-4</strain>
    </source>
</reference>
<keyword evidence="13" id="KW-1185">Reference proteome</keyword>
<keyword evidence="4 10" id="KW-0808">Transferase</keyword>
<keyword evidence="5 10" id="KW-0547">Nucleotide-binding</keyword>
<gene>
    <name evidence="12" type="ORF">WG926_21875</name>
</gene>
<comment type="similarity">
    <text evidence="1 10">Belongs to the aminoglycoside phosphotransferase family.</text>
</comment>
<dbReference type="InterPro" id="IPR002575">
    <property type="entry name" value="Aminoglycoside_PTrfase"/>
</dbReference>
<proteinExistence type="inferred from homology"/>
<dbReference type="EC" id="2.7.1.95" evidence="2"/>
<dbReference type="InterPro" id="IPR011009">
    <property type="entry name" value="Kinase-like_dom_sf"/>
</dbReference>
<comment type="caution">
    <text evidence="12">The sequence shown here is derived from an EMBL/GenBank/DDBJ whole genome shotgun (WGS) entry which is preliminary data.</text>
</comment>
<dbReference type="RefSeq" id="WP_173190126.1">
    <property type="nucleotide sequence ID" value="NZ_JBBKTW010000009.1"/>
</dbReference>
<dbReference type="Pfam" id="PF01636">
    <property type="entry name" value="APH"/>
    <property type="match status" value="1"/>
</dbReference>
<evidence type="ECO:0000256" key="8">
    <source>
        <dbReference type="ARBA" id="ARBA00023251"/>
    </source>
</evidence>
<evidence type="ECO:0000256" key="4">
    <source>
        <dbReference type="ARBA" id="ARBA00022679"/>
    </source>
</evidence>
<dbReference type="InterPro" id="IPR024165">
    <property type="entry name" value="Kan/Strep_kinase"/>
</dbReference>
<evidence type="ECO:0000256" key="3">
    <source>
        <dbReference type="ARBA" id="ARBA00017903"/>
    </source>
</evidence>
<sequence>MLEEERVLTQAPMAWKEKLASYTWTQQTVGGSEAAVFRVEAPGRRVLFVKTEPAGLLSELQEEAARLRWLSTTGLPCAQVLAEVHQQERDWLLLSAVPGENLLSASMGAEEKVAMMAAVLRQLHQLDPTTCPFDHRAEHRIELARARMEAGLVDQDDLDDEHQGLGPTELFARLQARKPLRENLVVTHGDACLPNVMVESGRFSGVIDCGRLGLADRYQDLALTTRDVAEELGREWVKPFLGHYGISDFDSDRAAFYRLLDEFY</sequence>
<feature type="domain" description="Aminoglycoside phosphotransferase" evidence="11">
    <location>
        <begin position="30"/>
        <end position="256"/>
    </location>
</feature>
<evidence type="ECO:0000313" key="13">
    <source>
        <dbReference type="Proteomes" id="UP001413721"/>
    </source>
</evidence>
<evidence type="ECO:0000256" key="9">
    <source>
        <dbReference type="ARBA" id="ARBA00048925"/>
    </source>
</evidence>
<keyword evidence="8 10" id="KW-0046">Antibiotic resistance</keyword>
<dbReference type="InterPro" id="IPR051678">
    <property type="entry name" value="AGP_Transferase"/>
</dbReference>
<keyword evidence="7 10" id="KW-0067">ATP-binding</keyword>